<name>A0A2S4KZM8_9HYPO</name>
<dbReference type="AlphaFoldDB" id="A0A2S4KZM8"/>
<dbReference type="Proteomes" id="UP000237481">
    <property type="component" value="Unassembled WGS sequence"/>
</dbReference>
<evidence type="ECO:0000256" key="1">
    <source>
        <dbReference type="SAM" id="SignalP"/>
    </source>
</evidence>
<reference evidence="2 3" key="1">
    <citation type="submission" date="2018-01" db="EMBL/GenBank/DDBJ databases">
        <title>Harnessing the power of phylogenomics to disentangle the directionality and signatures of interkingdom host jumping in the parasitic fungal genus Tolypocladium.</title>
        <authorList>
            <person name="Quandt C.A."/>
            <person name="Patterson W."/>
            <person name="Spatafora J.W."/>
        </authorList>
    </citation>
    <scope>NUCLEOTIDE SEQUENCE [LARGE SCALE GENOMIC DNA]</scope>
    <source>
        <strain evidence="2 3">NRBC 100945</strain>
    </source>
</reference>
<keyword evidence="3" id="KW-1185">Reference proteome</keyword>
<dbReference type="EMBL" id="PKSG01000426">
    <property type="protein sequence ID" value="POR35650.1"/>
    <property type="molecule type" value="Genomic_DNA"/>
</dbReference>
<dbReference type="OrthoDB" id="2910287at2759"/>
<keyword evidence="1" id="KW-0732">Signal</keyword>
<proteinExistence type="predicted"/>
<feature type="signal peptide" evidence="1">
    <location>
        <begin position="1"/>
        <end position="18"/>
    </location>
</feature>
<feature type="chain" id="PRO_5015440897" evidence="1">
    <location>
        <begin position="19"/>
        <end position="126"/>
    </location>
</feature>
<organism evidence="2 3">
    <name type="scientific">Tolypocladium paradoxum</name>
    <dbReference type="NCBI Taxonomy" id="94208"/>
    <lineage>
        <taxon>Eukaryota</taxon>
        <taxon>Fungi</taxon>
        <taxon>Dikarya</taxon>
        <taxon>Ascomycota</taxon>
        <taxon>Pezizomycotina</taxon>
        <taxon>Sordariomycetes</taxon>
        <taxon>Hypocreomycetidae</taxon>
        <taxon>Hypocreales</taxon>
        <taxon>Ophiocordycipitaceae</taxon>
        <taxon>Tolypocladium</taxon>
    </lineage>
</organism>
<sequence>MKFSALVAAAISATVVSASPVEKRQLGGVLMCTGPNATGKCTYKVYKMNKCQQLKAPFYHSINTFAPDGEDFYCNPRVIDCGGICRSPTGCTFGDVDFNYEHKYNLSAISWDVLFSSFDCTEKTHY</sequence>
<gene>
    <name evidence="2" type="ORF">TPAR_04161</name>
</gene>
<comment type="caution">
    <text evidence="2">The sequence shown here is derived from an EMBL/GenBank/DDBJ whole genome shotgun (WGS) entry which is preliminary data.</text>
</comment>
<protein>
    <submittedName>
        <fullName evidence="2">Uncharacterized protein</fullName>
    </submittedName>
</protein>
<evidence type="ECO:0000313" key="3">
    <source>
        <dbReference type="Proteomes" id="UP000237481"/>
    </source>
</evidence>
<accession>A0A2S4KZM8</accession>
<evidence type="ECO:0000313" key="2">
    <source>
        <dbReference type="EMBL" id="POR35650.1"/>
    </source>
</evidence>